<dbReference type="InterPro" id="IPR009799">
    <property type="entry name" value="EthD_dom"/>
</dbReference>
<dbReference type="InterPro" id="IPR011008">
    <property type="entry name" value="Dimeric_a/b-barrel"/>
</dbReference>
<accession>A0A4S3JPH2</accession>
<reference evidence="3 6" key="2">
    <citation type="submission" date="2019-08" db="EMBL/GenBank/DDBJ databases">
        <title>The genome sequence of a newly discovered highly antifungal drug resistant Aspergillus species, Aspergillus tanneri NIH 1004.</title>
        <authorList>
            <person name="Mounaud S."/>
            <person name="Singh I."/>
            <person name="Joardar V."/>
            <person name="Pakala S."/>
            <person name="Pakala S."/>
            <person name="Venepally P."/>
            <person name="Chung J.K."/>
            <person name="Losada L."/>
            <person name="Nierman W.C."/>
        </authorList>
    </citation>
    <scope>NUCLEOTIDE SEQUENCE [LARGE SCALE GENOMIC DNA]</scope>
    <source>
        <strain evidence="3 6">NIH1004</strain>
    </source>
</reference>
<dbReference type="OrthoDB" id="3454835at2759"/>
<sequence>MARLYAWVICAYRRKDLSEEAYHEYLSNHHSNVVKHHLAKSGMVSYSITHNTSETKAMTARVLGDNPQTQKSTADCDCLVQITFHDIEDYLKARNDPYYRDVIVPDHQHFADSEKTVFFTGWVETFVVNGRVV</sequence>
<evidence type="ECO:0000313" key="5">
    <source>
        <dbReference type="Proteomes" id="UP000308092"/>
    </source>
</evidence>
<dbReference type="Proteomes" id="UP000324241">
    <property type="component" value="Unassembled WGS sequence"/>
</dbReference>
<evidence type="ECO:0000313" key="6">
    <source>
        <dbReference type="Proteomes" id="UP000324241"/>
    </source>
</evidence>
<dbReference type="Proteomes" id="UP000308092">
    <property type="component" value="Unassembled WGS sequence"/>
</dbReference>
<dbReference type="EMBL" id="SOSA01000102">
    <property type="protein sequence ID" value="THC96708.1"/>
    <property type="molecule type" value="Genomic_DNA"/>
</dbReference>
<name>A0A4S3JPH2_9EURO</name>
<evidence type="ECO:0000313" key="3">
    <source>
        <dbReference type="EMBL" id="KAA8650834.1"/>
    </source>
</evidence>
<keyword evidence="5" id="KW-1185">Reference proteome</keyword>
<proteinExistence type="inferred from homology"/>
<evidence type="ECO:0000259" key="2">
    <source>
        <dbReference type="Pfam" id="PF07110"/>
    </source>
</evidence>
<dbReference type="AlphaFoldDB" id="A0A4S3JPH2"/>
<dbReference type="VEuPathDB" id="FungiDB:EYZ11_003814"/>
<dbReference type="Pfam" id="PF07110">
    <property type="entry name" value="EthD"/>
    <property type="match status" value="1"/>
</dbReference>
<evidence type="ECO:0000256" key="1">
    <source>
        <dbReference type="ARBA" id="ARBA00005986"/>
    </source>
</evidence>
<feature type="domain" description="EthD" evidence="2">
    <location>
        <begin position="15"/>
        <end position="113"/>
    </location>
</feature>
<organism evidence="4 5">
    <name type="scientific">Aspergillus tanneri</name>
    <dbReference type="NCBI Taxonomy" id="1220188"/>
    <lineage>
        <taxon>Eukaryota</taxon>
        <taxon>Fungi</taxon>
        <taxon>Dikarya</taxon>
        <taxon>Ascomycota</taxon>
        <taxon>Pezizomycotina</taxon>
        <taxon>Eurotiomycetes</taxon>
        <taxon>Eurotiomycetidae</taxon>
        <taxon>Eurotiales</taxon>
        <taxon>Aspergillaceae</taxon>
        <taxon>Aspergillus</taxon>
        <taxon>Aspergillus subgen. Circumdati</taxon>
    </lineage>
</organism>
<dbReference type="EMBL" id="QUQM01000001">
    <property type="protein sequence ID" value="KAA8650834.1"/>
    <property type="molecule type" value="Genomic_DNA"/>
</dbReference>
<dbReference type="GeneID" id="54326225"/>
<gene>
    <name evidence="3" type="ORF">ATNIH1004_003523</name>
    <name evidence="4" type="ORF">EYZ11_003814</name>
</gene>
<dbReference type="SUPFAM" id="SSF54909">
    <property type="entry name" value="Dimeric alpha+beta barrel"/>
    <property type="match status" value="1"/>
</dbReference>
<protein>
    <recommendedName>
        <fullName evidence="2">EthD domain-containing protein</fullName>
    </recommendedName>
</protein>
<dbReference type="STRING" id="1220188.A0A4S3JPH2"/>
<dbReference type="GO" id="GO:0016491">
    <property type="term" value="F:oxidoreductase activity"/>
    <property type="evidence" value="ECO:0007669"/>
    <property type="project" value="InterPro"/>
</dbReference>
<dbReference type="Gene3D" id="3.30.70.100">
    <property type="match status" value="1"/>
</dbReference>
<comment type="similarity">
    <text evidence="1">Belongs to the tpcK family.</text>
</comment>
<dbReference type="RefSeq" id="XP_033430195.1">
    <property type="nucleotide sequence ID" value="XM_033568200.1"/>
</dbReference>
<comment type="caution">
    <text evidence="4">The sequence shown here is derived from an EMBL/GenBank/DDBJ whole genome shotgun (WGS) entry which is preliminary data.</text>
</comment>
<evidence type="ECO:0000313" key="4">
    <source>
        <dbReference type="EMBL" id="THC96708.1"/>
    </source>
</evidence>
<reference evidence="4 5" key="1">
    <citation type="submission" date="2019-03" db="EMBL/GenBank/DDBJ databases">
        <title>The genome sequence of a newly discovered highly antifungal drug resistant Aspergillus species, Aspergillus tanneri NIH 1004.</title>
        <authorList>
            <person name="Mounaud S."/>
            <person name="Singh I."/>
            <person name="Joardar V."/>
            <person name="Pakala S."/>
            <person name="Pakala S."/>
            <person name="Venepally P."/>
            <person name="Hoover J."/>
            <person name="Nierman W."/>
            <person name="Chung J."/>
            <person name="Losada L."/>
        </authorList>
    </citation>
    <scope>NUCLEOTIDE SEQUENCE [LARGE SCALE GENOMIC DNA]</scope>
    <source>
        <strain evidence="4 5">NIH1004</strain>
    </source>
</reference>